<evidence type="ECO:0000313" key="1">
    <source>
        <dbReference type="EMBL" id="MBL0743933.1"/>
    </source>
</evidence>
<sequence length="192" mass="21579">MPKAQIKLVYRQVIDKNTPGDFARNVFNDSYSELLMQMQTYNAANLYTNWHDLKTNVPKAKQNLPYKVAFAIGLYLRDLNNLIPGLHDTLQAVNIPFANYTFDIVASDFKSKAAHCVSLTYETELLTLFEVVGDQLLLSKDASLPDHASTSCNTLMVKMQPNLSISQYKVWGAGMFNDGRGMYWDATPVAAQ</sequence>
<accession>A0ABS1KXA7</accession>
<name>A0ABS1KXA7_9BACT</name>
<keyword evidence="2" id="KW-1185">Reference proteome</keyword>
<dbReference type="RefSeq" id="WP_202013546.1">
    <property type="nucleotide sequence ID" value="NZ_JAERRB010000008.1"/>
</dbReference>
<proteinExistence type="predicted"/>
<comment type="caution">
    <text evidence="1">The sequence shown here is derived from an EMBL/GenBank/DDBJ whole genome shotgun (WGS) entry which is preliminary data.</text>
</comment>
<evidence type="ECO:0000313" key="2">
    <source>
        <dbReference type="Proteomes" id="UP000613030"/>
    </source>
</evidence>
<reference evidence="1 2" key="1">
    <citation type="submission" date="2021-01" db="EMBL/GenBank/DDBJ databases">
        <title>Chryseolinea sp. Jin1 Genome sequencing and assembly.</title>
        <authorList>
            <person name="Kim I."/>
        </authorList>
    </citation>
    <scope>NUCLEOTIDE SEQUENCE [LARGE SCALE GENOMIC DNA]</scope>
    <source>
        <strain evidence="1 2">Jin1</strain>
    </source>
</reference>
<dbReference type="EMBL" id="JAERRB010000008">
    <property type="protein sequence ID" value="MBL0743933.1"/>
    <property type="molecule type" value="Genomic_DNA"/>
</dbReference>
<protein>
    <submittedName>
        <fullName evidence="1">Uncharacterized protein</fullName>
    </submittedName>
</protein>
<dbReference type="Proteomes" id="UP000613030">
    <property type="component" value="Unassembled WGS sequence"/>
</dbReference>
<organism evidence="1 2">
    <name type="scientific">Chryseolinea lacunae</name>
    <dbReference type="NCBI Taxonomy" id="2801331"/>
    <lineage>
        <taxon>Bacteria</taxon>
        <taxon>Pseudomonadati</taxon>
        <taxon>Bacteroidota</taxon>
        <taxon>Cytophagia</taxon>
        <taxon>Cytophagales</taxon>
        <taxon>Fulvivirgaceae</taxon>
        <taxon>Chryseolinea</taxon>
    </lineage>
</organism>
<gene>
    <name evidence="1" type="ORF">JI741_22060</name>
</gene>